<keyword evidence="5 10" id="KW-0472">Membrane</keyword>
<comment type="subcellular location">
    <subcellularLocation>
        <location evidence="1">Endomembrane system</location>
        <topology evidence="1">Multi-pass membrane protein</topology>
    </subcellularLocation>
    <subcellularLocation>
        <location evidence="9">Membrane</location>
        <topology evidence="9">Multi-pass membrane protein</topology>
    </subcellularLocation>
</comment>
<dbReference type="SMR" id="D5AY67"/>
<dbReference type="HOGENOM" id="CLU_007100_6_0_5"/>
<dbReference type="InterPro" id="IPR018393">
    <property type="entry name" value="NADHpl_OxRdtase_5_subgr"/>
</dbReference>
<dbReference type="GO" id="GO:0012505">
    <property type="term" value="C:endomembrane system"/>
    <property type="evidence" value="ECO:0007669"/>
    <property type="project" value="UniProtKB-SubCell"/>
</dbReference>
<dbReference type="Proteomes" id="UP000006931">
    <property type="component" value="Chromosome"/>
</dbReference>
<evidence type="ECO:0000256" key="4">
    <source>
        <dbReference type="ARBA" id="ARBA00022989"/>
    </source>
</evidence>
<feature type="transmembrane region" description="Helical" evidence="10">
    <location>
        <begin position="511"/>
        <end position="532"/>
    </location>
</feature>
<evidence type="ECO:0000256" key="1">
    <source>
        <dbReference type="ARBA" id="ARBA00004127"/>
    </source>
</evidence>
<sequence length="653" mass="73478">MIHQNLAIMIIILPLVSSIINGLFLNIIDKKLAKIIAISFLSLSALFSLVIFCDVTLVGKIIHIKLLPWIEFKNLQVNWSIYIDQLTSIMFIAVTFVSSVVHIYSLGYMAEDKGIIRFLSFLSLFTFFMLMLVSADNFLQLFCGWEGVGVCSYLLIGFWHSKESANKAAIKAFITNRVSDFAFILGIITIIVYYGSANYKDVFSSAKLLSNTKIFVHFSILDIICLLLFIGCMGKSAQIGLHVWLPDAMEGPTPVSALIHAATMVTAGVFLVARCSYLFEYSPIVLQFITIIGGITCLFAASIAIMQSDIKKIIAYSTCSQLGYMFMACGVSSYNSAIFHLVTHAFFKALLFLSAGNVIHAVNEHNIFKMGGLINKMPITYGNFLIGSLALIGIYPLSGFYSKDLILEATYSSGSFMFIFGIITAILTAIYSMKIIILVFHGKTKLEKDVFKHAHEPTKIMNNPLILLVAGSFFSGMIGYYLLSMDKPNGYFHESLFNLHIYKLLINHHPLYIKLLPMAVGIVGIIIGICLYKGSLSYQTLTNESDQREKDWIPKSKCKMILVFISNVLRNKYYFDEIYNHLIIKPIHCLTYLFYFGDQKIIDRFGPNGFARVINYFCAVTCKIQTGYIFNYTLYIVSFIVVTISYFVLKNIY</sequence>
<evidence type="ECO:0000256" key="9">
    <source>
        <dbReference type="RuleBase" id="RU000320"/>
    </source>
</evidence>
<evidence type="ECO:0000256" key="8">
    <source>
        <dbReference type="ARBA" id="ARBA00047712"/>
    </source>
</evidence>
<evidence type="ECO:0000256" key="6">
    <source>
        <dbReference type="ARBA" id="ARBA00031571"/>
    </source>
</evidence>
<keyword evidence="4 10" id="KW-1133">Transmembrane helix</keyword>
<dbReference type="RefSeq" id="WP_004596922.1">
    <property type="nucleotide sequence ID" value="NC_017560.1"/>
</dbReference>
<dbReference type="Pfam" id="PF00361">
    <property type="entry name" value="Proton_antipo_M"/>
    <property type="match status" value="1"/>
</dbReference>
<dbReference type="InterPro" id="IPR001516">
    <property type="entry name" value="Proton_antipo_N"/>
</dbReference>
<feature type="domain" description="NADH:quinone oxidoreductase/Mrp antiporter transmembrane" evidence="11">
    <location>
        <begin position="135"/>
        <end position="428"/>
    </location>
</feature>
<evidence type="ECO:0000256" key="7">
    <source>
        <dbReference type="ARBA" id="ARBA00032795"/>
    </source>
</evidence>
<dbReference type="PATRIC" id="fig|449216.3.peg.815"/>
<feature type="domain" description="NADH-Ubiquinone oxidoreductase (complex I) chain 5 N-terminal" evidence="12">
    <location>
        <begin position="69"/>
        <end position="118"/>
    </location>
</feature>
<dbReference type="NCBIfam" id="NF005141">
    <property type="entry name" value="PRK06590.1"/>
    <property type="match status" value="1"/>
</dbReference>
<feature type="transmembrane region" description="Helical" evidence="10">
    <location>
        <begin position="6"/>
        <end position="28"/>
    </location>
</feature>
<dbReference type="InterPro" id="IPR001750">
    <property type="entry name" value="ND/Mrp_TM"/>
</dbReference>
<dbReference type="NCBIfam" id="TIGR01974">
    <property type="entry name" value="NDH_I_L"/>
    <property type="match status" value="1"/>
</dbReference>
<evidence type="ECO:0000256" key="10">
    <source>
        <dbReference type="SAM" id="Phobius"/>
    </source>
</evidence>
<evidence type="ECO:0000313" key="14">
    <source>
        <dbReference type="Proteomes" id="UP000006931"/>
    </source>
</evidence>
<feature type="transmembrane region" description="Helical" evidence="10">
    <location>
        <begin position="313"/>
        <end position="333"/>
    </location>
</feature>
<dbReference type="PRINTS" id="PR01434">
    <property type="entry name" value="NADHDHGNASE5"/>
</dbReference>
<feature type="transmembrane region" description="Helical" evidence="10">
    <location>
        <begin position="139"/>
        <end position="160"/>
    </location>
</feature>
<evidence type="ECO:0000256" key="3">
    <source>
        <dbReference type="ARBA" id="ARBA00022692"/>
    </source>
</evidence>
<feature type="transmembrane region" description="Helical" evidence="10">
    <location>
        <begin position="285"/>
        <end position="306"/>
    </location>
</feature>
<keyword evidence="13" id="KW-0560">Oxidoreductase</keyword>
<name>D5AY67_RICPP</name>
<gene>
    <name evidence="13" type="primary">nuoL1</name>
    <name evidence="13" type="ordered locus">rpr22_CDS773</name>
</gene>
<feature type="transmembrane region" description="Helical" evidence="10">
    <location>
        <begin position="629"/>
        <end position="649"/>
    </location>
</feature>
<evidence type="ECO:0000259" key="11">
    <source>
        <dbReference type="Pfam" id="PF00361"/>
    </source>
</evidence>
<accession>D5AY67</accession>
<feature type="transmembrane region" description="Helical" evidence="10">
    <location>
        <begin position="79"/>
        <end position="103"/>
    </location>
</feature>
<feature type="transmembrane region" description="Helical" evidence="10">
    <location>
        <begin position="35"/>
        <end position="59"/>
    </location>
</feature>
<proteinExistence type="predicted"/>
<feature type="transmembrane region" description="Helical" evidence="10">
    <location>
        <begin position="339"/>
        <end position="359"/>
    </location>
</feature>
<dbReference type="EMBL" id="CP001584">
    <property type="protein sequence ID" value="ADE30356.1"/>
    <property type="molecule type" value="Genomic_DNA"/>
</dbReference>
<feature type="transmembrane region" description="Helical" evidence="10">
    <location>
        <begin position="214"/>
        <end position="234"/>
    </location>
</feature>
<dbReference type="GO" id="GO:0016020">
    <property type="term" value="C:membrane"/>
    <property type="evidence" value="ECO:0007669"/>
    <property type="project" value="UniProtKB-SubCell"/>
</dbReference>
<keyword evidence="3 9" id="KW-0812">Transmembrane</keyword>
<feature type="transmembrane region" description="Helical" evidence="10">
    <location>
        <begin position="461"/>
        <end position="483"/>
    </location>
</feature>
<dbReference type="PANTHER" id="PTHR42829:SF2">
    <property type="entry name" value="NADH-UBIQUINONE OXIDOREDUCTASE CHAIN 5"/>
    <property type="match status" value="1"/>
</dbReference>
<feature type="transmembrane region" description="Helical" evidence="10">
    <location>
        <begin position="172"/>
        <end position="194"/>
    </location>
</feature>
<evidence type="ECO:0000259" key="12">
    <source>
        <dbReference type="Pfam" id="PF00662"/>
    </source>
</evidence>
<dbReference type="GO" id="GO:0015990">
    <property type="term" value="P:electron transport coupled proton transport"/>
    <property type="evidence" value="ECO:0007669"/>
    <property type="project" value="TreeGrafter"/>
</dbReference>
<feature type="transmembrane region" description="Helical" evidence="10">
    <location>
        <begin position="379"/>
        <end position="397"/>
    </location>
</feature>
<dbReference type="GO" id="GO:0042773">
    <property type="term" value="P:ATP synthesis coupled electron transport"/>
    <property type="evidence" value="ECO:0007669"/>
    <property type="project" value="InterPro"/>
</dbReference>
<feature type="transmembrane region" description="Helical" evidence="10">
    <location>
        <begin position="115"/>
        <end position="133"/>
    </location>
</feature>
<dbReference type="GO" id="GO:0008137">
    <property type="term" value="F:NADH dehydrogenase (ubiquinone) activity"/>
    <property type="evidence" value="ECO:0007669"/>
    <property type="project" value="InterPro"/>
</dbReference>
<dbReference type="PANTHER" id="PTHR42829">
    <property type="entry name" value="NADH-UBIQUINONE OXIDOREDUCTASE CHAIN 5"/>
    <property type="match status" value="1"/>
</dbReference>
<feature type="transmembrane region" description="Helical" evidence="10">
    <location>
        <begin position="417"/>
        <end position="440"/>
    </location>
</feature>
<dbReference type="Gene3D" id="1.20.5.2700">
    <property type="match status" value="1"/>
</dbReference>
<evidence type="ECO:0000313" key="13">
    <source>
        <dbReference type="EMBL" id="ADE30356.1"/>
    </source>
</evidence>
<dbReference type="AlphaFoldDB" id="D5AY67"/>
<feature type="transmembrane region" description="Helical" evidence="10">
    <location>
        <begin position="255"/>
        <end position="279"/>
    </location>
</feature>
<dbReference type="GO" id="GO:0003954">
    <property type="term" value="F:NADH dehydrogenase activity"/>
    <property type="evidence" value="ECO:0007669"/>
    <property type="project" value="TreeGrafter"/>
</dbReference>
<dbReference type="KEGG" id="rpq:rpr22_CDS773"/>
<organism evidence="13 14">
    <name type="scientific">Rickettsia prowazekii (strain Rp22)</name>
    <dbReference type="NCBI Taxonomy" id="449216"/>
    <lineage>
        <taxon>Bacteria</taxon>
        <taxon>Pseudomonadati</taxon>
        <taxon>Pseudomonadota</taxon>
        <taxon>Alphaproteobacteria</taxon>
        <taxon>Rickettsiales</taxon>
        <taxon>Rickettsiaceae</taxon>
        <taxon>Rickettsieae</taxon>
        <taxon>Rickettsia</taxon>
        <taxon>typhus group</taxon>
    </lineage>
</organism>
<evidence type="ECO:0000256" key="2">
    <source>
        <dbReference type="ARBA" id="ARBA00019904"/>
    </source>
</evidence>
<comment type="catalytic activity">
    <reaction evidence="8">
        <text>a quinone + NADH + 5 H(+)(in) = a quinol + NAD(+) + 4 H(+)(out)</text>
        <dbReference type="Rhea" id="RHEA:57888"/>
        <dbReference type="ChEBI" id="CHEBI:15378"/>
        <dbReference type="ChEBI" id="CHEBI:24646"/>
        <dbReference type="ChEBI" id="CHEBI:57540"/>
        <dbReference type="ChEBI" id="CHEBI:57945"/>
        <dbReference type="ChEBI" id="CHEBI:132124"/>
    </reaction>
</comment>
<dbReference type="Pfam" id="PF00662">
    <property type="entry name" value="Proton_antipo_N"/>
    <property type="match status" value="1"/>
</dbReference>
<reference evidence="13 14" key="1">
    <citation type="journal article" date="2010" name="Genome Res.">
        <title>Genomic, proteomic, and transcriptomic analysis of virulent and avirulent Rickettsia prowazekii reveals its adaptive mutation capabilities.</title>
        <authorList>
            <person name="Bechah Y."/>
            <person name="El Karkouri K."/>
            <person name="Mediannikov O."/>
            <person name="Leroy Q."/>
            <person name="Pelletier N."/>
            <person name="Robert C."/>
            <person name="Medigue C."/>
            <person name="Mege J.L."/>
            <person name="Raoult D."/>
        </authorList>
    </citation>
    <scope>NUCLEOTIDE SEQUENCE [LARGE SCALE GENOMIC DNA]</scope>
    <source>
        <strain evidence="13 14">Rp22</strain>
    </source>
</reference>
<protein>
    <recommendedName>
        <fullName evidence="2">NADH-quinone oxidoreductase subunit L</fullName>
    </recommendedName>
    <alternativeName>
        <fullName evidence="6">NADH dehydrogenase I subunit L</fullName>
    </alternativeName>
    <alternativeName>
        <fullName evidence="7">NDH-1 subunit L</fullName>
    </alternativeName>
</protein>
<dbReference type="PRINTS" id="PR01435">
    <property type="entry name" value="NPOXDRDTASE5"/>
</dbReference>
<dbReference type="GeneID" id="57569914"/>
<evidence type="ECO:0000256" key="5">
    <source>
        <dbReference type="ARBA" id="ARBA00023136"/>
    </source>
</evidence>
<dbReference type="InterPro" id="IPR003945">
    <property type="entry name" value="NU5C-like"/>
</dbReference>